<dbReference type="InterPro" id="IPR012337">
    <property type="entry name" value="RNaseH-like_sf"/>
</dbReference>
<evidence type="ECO:0000313" key="3">
    <source>
        <dbReference type="Proteomes" id="UP000823775"/>
    </source>
</evidence>
<comment type="caution">
    <text evidence="2">The sequence shown here is derived from an EMBL/GenBank/DDBJ whole genome shotgun (WGS) entry which is preliminary data.</text>
</comment>
<reference evidence="2 3" key="1">
    <citation type="journal article" date="2021" name="BMC Genomics">
        <title>Datura genome reveals duplications of psychoactive alkaloid biosynthetic genes and high mutation rate following tissue culture.</title>
        <authorList>
            <person name="Rajewski A."/>
            <person name="Carter-House D."/>
            <person name="Stajich J."/>
            <person name="Litt A."/>
        </authorList>
    </citation>
    <scope>NUCLEOTIDE SEQUENCE [LARGE SCALE GENOMIC DNA]</scope>
    <source>
        <strain evidence="2">AR-01</strain>
    </source>
</reference>
<dbReference type="Gene3D" id="3.30.420.10">
    <property type="entry name" value="Ribonuclease H-like superfamily/Ribonuclease H"/>
    <property type="match status" value="1"/>
</dbReference>
<dbReference type="Pfam" id="PF13456">
    <property type="entry name" value="RVT_3"/>
    <property type="match status" value="1"/>
</dbReference>
<dbReference type="InterPro" id="IPR036397">
    <property type="entry name" value="RNaseH_sf"/>
</dbReference>
<name>A0ABS8VFP5_DATST</name>
<evidence type="ECO:0000313" key="2">
    <source>
        <dbReference type="EMBL" id="MCD9646123.1"/>
    </source>
</evidence>
<protein>
    <recommendedName>
        <fullName evidence="1">RNase H type-1 domain-containing protein</fullName>
    </recommendedName>
</protein>
<dbReference type="CDD" id="cd06222">
    <property type="entry name" value="RNase_H_like"/>
    <property type="match status" value="1"/>
</dbReference>
<gene>
    <name evidence="2" type="ORF">HAX54_035675</name>
</gene>
<accession>A0ABS8VFP5</accession>
<proteinExistence type="predicted"/>
<organism evidence="2 3">
    <name type="scientific">Datura stramonium</name>
    <name type="common">Jimsonweed</name>
    <name type="synonym">Common thornapple</name>
    <dbReference type="NCBI Taxonomy" id="4076"/>
    <lineage>
        <taxon>Eukaryota</taxon>
        <taxon>Viridiplantae</taxon>
        <taxon>Streptophyta</taxon>
        <taxon>Embryophyta</taxon>
        <taxon>Tracheophyta</taxon>
        <taxon>Spermatophyta</taxon>
        <taxon>Magnoliopsida</taxon>
        <taxon>eudicotyledons</taxon>
        <taxon>Gunneridae</taxon>
        <taxon>Pentapetalae</taxon>
        <taxon>asterids</taxon>
        <taxon>lamiids</taxon>
        <taxon>Solanales</taxon>
        <taxon>Solanaceae</taxon>
        <taxon>Solanoideae</taxon>
        <taxon>Datureae</taxon>
        <taxon>Datura</taxon>
    </lineage>
</organism>
<feature type="domain" description="RNase H type-1" evidence="1">
    <location>
        <begin position="69"/>
        <end position="134"/>
    </location>
</feature>
<keyword evidence="3" id="KW-1185">Reference proteome</keyword>
<evidence type="ECO:0000259" key="1">
    <source>
        <dbReference type="Pfam" id="PF13456"/>
    </source>
</evidence>
<dbReference type="InterPro" id="IPR044730">
    <property type="entry name" value="RNase_H-like_dom_plant"/>
</dbReference>
<dbReference type="Proteomes" id="UP000823775">
    <property type="component" value="Unassembled WGS sequence"/>
</dbReference>
<dbReference type="InterPro" id="IPR002156">
    <property type="entry name" value="RNaseH_domain"/>
</dbReference>
<dbReference type="EMBL" id="JACEIK010004678">
    <property type="protein sequence ID" value="MCD9646123.1"/>
    <property type="molecule type" value="Genomic_DNA"/>
</dbReference>
<sequence>MAIVAIGGTIGRAMVPWHSFVQKQQYPLRTKVKDFILNKEWDMSKLYNYLPRWICNHIAAYYVERWLKQNNIRKCTVELDSLIVIDMFRNKKTENLSLKATVEDTIDLVENLGVTFGHCYREATKVADFLAKYAANRDDPLLDYNLNQMPARSDRTLYSR</sequence>
<dbReference type="SUPFAM" id="SSF53098">
    <property type="entry name" value="Ribonuclease H-like"/>
    <property type="match status" value="1"/>
</dbReference>